<protein>
    <submittedName>
        <fullName evidence="1">Uncharacterized protein</fullName>
    </submittedName>
</protein>
<accession>A0AAD9JUY9</accession>
<keyword evidence="2" id="KW-1185">Reference proteome</keyword>
<comment type="caution">
    <text evidence="1">The sequence shown here is derived from an EMBL/GenBank/DDBJ whole genome shotgun (WGS) entry which is preliminary data.</text>
</comment>
<dbReference type="AlphaFoldDB" id="A0AAD9JUY9"/>
<dbReference type="Proteomes" id="UP001209878">
    <property type="component" value="Unassembled WGS sequence"/>
</dbReference>
<sequence>MYALRDGVVQKTSAFKQTLQSVHAGTYQGRMQALHQVDHVEVFRAVRLRVDWLGVVHVQVDAAFSWRALEERSRRVFLGLGVRRFFGHGDNLDQVRKLACVRACELASEAPSTIRLAARPVLHTVSRSQ</sequence>
<reference evidence="1" key="1">
    <citation type="journal article" date="2023" name="Mol. Biol. Evol.">
        <title>Third-Generation Sequencing Reveals the Adaptive Role of the Epigenome in Three Deep-Sea Polychaetes.</title>
        <authorList>
            <person name="Perez M."/>
            <person name="Aroh O."/>
            <person name="Sun Y."/>
            <person name="Lan Y."/>
            <person name="Juniper S.K."/>
            <person name="Young C.R."/>
            <person name="Angers B."/>
            <person name="Qian P.Y."/>
        </authorList>
    </citation>
    <scope>NUCLEOTIDE SEQUENCE</scope>
    <source>
        <strain evidence="1">R07B-5</strain>
    </source>
</reference>
<dbReference type="EMBL" id="JAODUO010001773">
    <property type="protein sequence ID" value="KAK2158730.1"/>
    <property type="molecule type" value="Genomic_DNA"/>
</dbReference>
<proteinExistence type="predicted"/>
<organism evidence="1 2">
    <name type="scientific">Ridgeia piscesae</name>
    <name type="common">Tubeworm</name>
    <dbReference type="NCBI Taxonomy" id="27915"/>
    <lineage>
        <taxon>Eukaryota</taxon>
        <taxon>Metazoa</taxon>
        <taxon>Spiralia</taxon>
        <taxon>Lophotrochozoa</taxon>
        <taxon>Annelida</taxon>
        <taxon>Polychaeta</taxon>
        <taxon>Sedentaria</taxon>
        <taxon>Canalipalpata</taxon>
        <taxon>Sabellida</taxon>
        <taxon>Siboglinidae</taxon>
        <taxon>Ridgeia</taxon>
    </lineage>
</organism>
<evidence type="ECO:0000313" key="1">
    <source>
        <dbReference type="EMBL" id="KAK2158730.1"/>
    </source>
</evidence>
<gene>
    <name evidence="1" type="ORF">NP493_1774g00021</name>
</gene>
<evidence type="ECO:0000313" key="2">
    <source>
        <dbReference type="Proteomes" id="UP001209878"/>
    </source>
</evidence>
<name>A0AAD9JUY9_RIDPI</name>